<evidence type="ECO:0000313" key="2">
    <source>
        <dbReference type="Proteomes" id="UP000028730"/>
    </source>
</evidence>
<dbReference type="Proteomes" id="UP000028730">
    <property type="component" value="Unassembled WGS sequence"/>
</dbReference>
<comment type="caution">
    <text evidence="1">The sequence shown here is derived from an EMBL/GenBank/DDBJ whole genome shotgun (WGS) entry which is preliminary data.</text>
</comment>
<reference evidence="1 2" key="1">
    <citation type="journal article" date="2014" name="Appl. Environ. Microbiol.">
        <title>Genomic encyclopedia of type strains of the genus Bifidobacterium.</title>
        <authorList>
            <person name="Milani C."/>
            <person name="Lugli G.A."/>
            <person name="Duranti S."/>
            <person name="Turroni F."/>
            <person name="Bottacini F."/>
            <person name="Mangifesta M."/>
            <person name="Sanchez B."/>
            <person name="Viappiani A."/>
            <person name="Mancabelli L."/>
            <person name="Taminiau B."/>
            <person name="Delcenserie V."/>
            <person name="Barrangou R."/>
            <person name="Margolles A."/>
            <person name="van Sinderen D."/>
            <person name="Ventura M."/>
        </authorList>
    </citation>
    <scope>NUCLEOTIDE SEQUENCE [LARGE SCALE GENOMIC DNA]</scope>
    <source>
        <strain evidence="1 2">DSM 19703</strain>
    </source>
</reference>
<accession>A0A086BNP2</accession>
<protein>
    <recommendedName>
        <fullName evidence="3">Nucleotidyl transferase, PF08843 family</fullName>
    </recommendedName>
</protein>
<name>A0A086BNP2_9BIFI</name>
<dbReference type="Pfam" id="PF08843">
    <property type="entry name" value="AbiEii"/>
    <property type="match status" value="1"/>
</dbReference>
<evidence type="ECO:0008006" key="3">
    <source>
        <dbReference type="Google" id="ProtNLM"/>
    </source>
</evidence>
<dbReference type="EMBL" id="ATLK01000002">
    <property type="protein sequence ID" value="KFF30556.1"/>
    <property type="molecule type" value="Genomic_DNA"/>
</dbReference>
<organism evidence="1 2">
    <name type="scientific">Bifidobacterium bombi DSM 19703</name>
    <dbReference type="NCBI Taxonomy" id="1341695"/>
    <lineage>
        <taxon>Bacteria</taxon>
        <taxon>Bacillati</taxon>
        <taxon>Actinomycetota</taxon>
        <taxon>Actinomycetes</taxon>
        <taxon>Bifidobacteriales</taxon>
        <taxon>Bifidobacteriaceae</taxon>
        <taxon>Bifidobacterium</taxon>
    </lineage>
</organism>
<dbReference type="STRING" id="1341695.BBOMB_1416"/>
<dbReference type="InterPro" id="IPR014942">
    <property type="entry name" value="AbiEii"/>
</dbReference>
<dbReference type="OrthoDB" id="9780929at2"/>
<proteinExistence type="predicted"/>
<evidence type="ECO:0000313" key="1">
    <source>
        <dbReference type="EMBL" id="KFF30556.1"/>
    </source>
</evidence>
<dbReference type="AlphaFoldDB" id="A0A086BNP2"/>
<dbReference type="Gene3D" id="3.10.450.620">
    <property type="entry name" value="JHP933, nucleotidyltransferase-like core domain"/>
    <property type="match status" value="1"/>
</dbReference>
<dbReference type="RefSeq" id="WP_081867449.1">
    <property type="nucleotide sequence ID" value="NZ_ATLK01000002.1"/>
</dbReference>
<sequence length="100" mass="11124">MDLGANRKAIETVLDGLNSQDNNPFILKGGTALMECYGLDRFSEDIDLDAHHASVPAKRFFNTLEQICKANGYQCRQAKAAPYLQRAFITYGDLNTPLKV</sequence>
<keyword evidence="2" id="KW-1185">Reference proteome</keyword>
<gene>
    <name evidence="1" type="ORF">BBOMB_1416</name>
</gene>